<name>A0A928DRH6_9BACT</name>
<dbReference type="Proteomes" id="UP000725649">
    <property type="component" value="Unassembled WGS sequence"/>
</dbReference>
<accession>A0A928DRH6</accession>
<reference evidence="1" key="1">
    <citation type="submission" date="2019-04" db="EMBL/GenBank/DDBJ databases">
        <title>Evolution of Biomass-Degrading Anaerobic Consortia Revealed by Metagenomics.</title>
        <authorList>
            <person name="Peng X."/>
        </authorList>
    </citation>
    <scope>NUCLEOTIDE SEQUENCE</scope>
    <source>
        <strain evidence="1">SIG66</strain>
    </source>
</reference>
<sequence length="81" mass="9357">MTKAKKKILEQGWKERLAKEYSQTKERYEKIHKTIVKLEAGTCPFESSCSLDLLKRQAKAIGKYLFILEVRAEQAGIVLQD</sequence>
<protein>
    <submittedName>
        <fullName evidence="1">Uncharacterized protein</fullName>
    </submittedName>
</protein>
<gene>
    <name evidence="1" type="ORF">E7027_04385</name>
</gene>
<dbReference type="Pfam" id="PF21825">
    <property type="entry name" value="crAss001_48"/>
    <property type="match status" value="1"/>
</dbReference>
<proteinExistence type="predicted"/>
<dbReference type="InterPro" id="IPR054052">
    <property type="entry name" value="Y16Q-like"/>
</dbReference>
<evidence type="ECO:0000313" key="2">
    <source>
        <dbReference type="Proteomes" id="UP000725649"/>
    </source>
</evidence>
<dbReference type="AlphaFoldDB" id="A0A928DRH6"/>
<comment type="caution">
    <text evidence="1">The sequence shown here is derived from an EMBL/GenBank/DDBJ whole genome shotgun (WGS) entry which is preliminary data.</text>
</comment>
<dbReference type="EMBL" id="SUVG01000004">
    <property type="protein sequence ID" value="MBE6421352.1"/>
    <property type="molecule type" value="Genomic_DNA"/>
</dbReference>
<organism evidence="1 2">
    <name type="scientific">Candidatus Avelusimicrobium gallicola</name>
    <dbReference type="NCBI Taxonomy" id="2562704"/>
    <lineage>
        <taxon>Bacteria</taxon>
        <taxon>Pseudomonadati</taxon>
        <taxon>Elusimicrobiota</taxon>
        <taxon>Elusimicrobia</taxon>
        <taxon>Elusimicrobiales</taxon>
        <taxon>Elusimicrobiaceae</taxon>
        <taxon>Candidatus Avelusimicrobium</taxon>
    </lineage>
</organism>
<evidence type="ECO:0000313" key="1">
    <source>
        <dbReference type="EMBL" id="MBE6421352.1"/>
    </source>
</evidence>